<evidence type="ECO:0000256" key="1">
    <source>
        <dbReference type="ARBA" id="ARBA00004141"/>
    </source>
</evidence>
<dbReference type="GO" id="GO:0006621">
    <property type="term" value="P:protein retention in ER lumen"/>
    <property type="evidence" value="ECO:0007669"/>
    <property type="project" value="TreeGrafter"/>
</dbReference>
<keyword evidence="5 6" id="KW-0472">Membrane</keyword>
<reference evidence="8" key="1">
    <citation type="submission" date="2022-12" db="EMBL/GenBank/DDBJ databases">
        <title>Genome assemblies of Blomia tropicalis.</title>
        <authorList>
            <person name="Cui Y."/>
        </authorList>
    </citation>
    <scope>NUCLEOTIDE SEQUENCE</scope>
    <source>
        <tissue evidence="8">Adult mites</tissue>
    </source>
</reference>
<dbReference type="PIRSF" id="PIRSF016013">
    <property type="entry name" value="AtER_Rer1p"/>
    <property type="match status" value="1"/>
</dbReference>
<evidence type="ECO:0000313" key="8">
    <source>
        <dbReference type="EMBL" id="KAJ6221375.1"/>
    </source>
</evidence>
<proteinExistence type="inferred from homology"/>
<comment type="similarity">
    <text evidence="2 6">Belongs to the RER1 family.</text>
</comment>
<name>A0A9Q0MCP9_BLOTA</name>
<dbReference type="PANTHER" id="PTHR10743">
    <property type="entry name" value="PROTEIN RER1"/>
    <property type="match status" value="1"/>
</dbReference>
<dbReference type="PANTHER" id="PTHR10743:SF0">
    <property type="entry name" value="PROTEIN RER1"/>
    <property type="match status" value="1"/>
</dbReference>
<organism evidence="8 9">
    <name type="scientific">Blomia tropicalis</name>
    <name type="common">Mite</name>
    <dbReference type="NCBI Taxonomy" id="40697"/>
    <lineage>
        <taxon>Eukaryota</taxon>
        <taxon>Metazoa</taxon>
        <taxon>Ecdysozoa</taxon>
        <taxon>Arthropoda</taxon>
        <taxon>Chelicerata</taxon>
        <taxon>Arachnida</taxon>
        <taxon>Acari</taxon>
        <taxon>Acariformes</taxon>
        <taxon>Sarcoptiformes</taxon>
        <taxon>Astigmata</taxon>
        <taxon>Glycyphagoidea</taxon>
        <taxon>Echimyopodidae</taxon>
        <taxon>Blomia</taxon>
    </lineage>
</organism>
<evidence type="ECO:0000256" key="7">
    <source>
        <dbReference type="SAM" id="Phobius"/>
    </source>
</evidence>
<comment type="caution">
    <text evidence="8">The sequence shown here is derived from an EMBL/GenBank/DDBJ whole genome shotgun (WGS) entry which is preliminary data.</text>
</comment>
<evidence type="ECO:0000313" key="9">
    <source>
        <dbReference type="Proteomes" id="UP001142055"/>
    </source>
</evidence>
<dbReference type="AlphaFoldDB" id="A0A9Q0MCP9"/>
<keyword evidence="3 7" id="KW-0812">Transmembrane</keyword>
<keyword evidence="9" id="KW-1185">Reference proteome</keyword>
<dbReference type="InterPro" id="IPR004932">
    <property type="entry name" value="Rer1"/>
</dbReference>
<dbReference type="EMBL" id="JAPWDV010000002">
    <property type="protein sequence ID" value="KAJ6221375.1"/>
    <property type="molecule type" value="Genomic_DNA"/>
</dbReference>
<accession>A0A9Q0MCP9</accession>
<feature type="transmembrane region" description="Helical" evidence="7">
    <location>
        <begin position="38"/>
        <end position="56"/>
    </location>
</feature>
<comment type="function">
    <text evidence="6">Involved in the retrieval of endoplasmic reticulum membrane proteins from the early Golgi compartment.</text>
</comment>
<feature type="transmembrane region" description="Helical" evidence="7">
    <location>
        <begin position="63"/>
        <end position="81"/>
    </location>
</feature>
<feature type="transmembrane region" description="Helical" evidence="7">
    <location>
        <begin position="129"/>
        <end position="159"/>
    </location>
</feature>
<evidence type="ECO:0000256" key="2">
    <source>
        <dbReference type="ARBA" id="ARBA00006070"/>
    </source>
</evidence>
<dbReference type="OMA" id="IDKWIMH"/>
<comment type="subcellular location">
    <subcellularLocation>
        <location evidence="1">Membrane</location>
        <topology evidence="1">Multi-pass membrane protein</topology>
    </subcellularLocation>
</comment>
<dbReference type="Pfam" id="PF03248">
    <property type="entry name" value="Rer1"/>
    <property type="match status" value="1"/>
</dbReference>
<evidence type="ECO:0000256" key="5">
    <source>
        <dbReference type="ARBA" id="ARBA00023136"/>
    </source>
</evidence>
<dbReference type="GO" id="GO:0006890">
    <property type="term" value="P:retrograde vesicle-mediated transport, Golgi to endoplasmic reticulum"/>
    <property type="evidence" value="ECO:0007669"/>
    <property type="project" value="TreeGrafter"/>
</dbReference>
<gene>
    <name evidence="8" type="ORF">RDWZM_007187</name>
</gene>
<keyword evidence="4 7" id="KW-1133">Transmembrane helix</keyword>
<dbReference type="Proteomes" id="UP001142055">
    <property type="component" value="Chromosome 2"/>
</dbReference>
<dbReference type="GO" id="GO:0000139">
    <property type="term" value="C:Golgi membrane"/>
    <property type="evidence" value="ECO:0007669"/>
    <property type="project" value="TreeGrafter"/>
</dbReference>
<sequence length="195" mass="23372">MDGFDEFDSAQSSSVGKFFTGLGRRYQTFLDIWTPHVMHRWIFTFILFILFCMRVLYYQGWYIIAYALGIYYLNMLIAFLTPKIDPAIYDFENDEDGPSLPTSANEEFRPFIRRLPEFKFWHSSTKATLIALICTFFEFCNIPVFWPILLLYFITLFLITMKRQIRHMIKYRYLPWTHGKTKYQGKEDSGKVYTK</sequence>
<protein>
    <recommendedName>
        <fullName evidence="6">Protein RER1</fullName>
    </recommendedName>
</protein>
<evidence type="ECO:0000256" key="3">
    <source>
        <dbReference type="ARBA" id="ARBA00022692"/>
    </source>
</evidence>
<dbReference type="GO" id="GO:0005783">
    <property type="term" value="C:endoplasmic reticulum"/>
    <property type="evidence" value="ECO:0007669"/>
    <property type="project" value="GOC"/>
</dbReference>
<evidence type="ECO:0000256" key="6">
    <source>
        <dbReference type="PIRNR" id="PIRNR016013"/>
    </source>
</evidence>
<evidence type="ECO:0000256" key="4">
    <source>
        <dbReference type="ARBA" id="ARBA00022989"/>
    </source>
</evidence>